<dbReference type="GO" id="GO:0008745">
    <property type="term" value="F:N-acetylmuramoyl-L-alanine amidase activity"/>
    <property type="evidence" value="ECO:0007669"/>
    <property type="project" value="UniProtKB-EC"/>
</dbReference>
<dbReference type="InterPro" id="IPR036505">
    <property type="entry name" value="Amidase/PGRP_sf"/>
</dbReference>
<comment type="catalytic activity">
    <reaction evidence="1">
        <text>Hydrolyzes the link between N-acetylmuramoyl residues and L-amino acid residues in certain cell-wall glycopeptides.</text>
        <dbReference type="EC" id="3.5.1.28"/>
    </reaction>
</comment>
<dbReference type="Gene3D" id="3.40.80.10">
    <property type="entry name" value="Peptidoglycan recognition protein-like"/>
    <property type="match status" value="1"/>
</dbReference>
<dbReference type="EC" id="3.5.1.28" evidence="2"/>
<organism evidence="6 7">
    <name type="scientific">Peptoniphilus stercorisuis</name>
    <dbReference type="NCBI Taxonomy" id="1436965"/>
    <lineage>
        <taxon>Bacteria</taxon>
        <taxon>Bacillati</taxon>
        <taxon>Bacillota</taxon>
        <taxon>Tissierellia</taxon>
        <taxon>Tissierellales</taxon>
        <taxon>Peptoniphilaceae</taxon>
        <taxon>Peptoniphilus</taxon>
    </lineage>
</organism>
<dbReference type="Pfam" id="PF01510">
    <property type="entry name" value="Amidase_2"/>
    <property type="match status" value="1"/>
</dbReference>
<evidence type="ECO:0000313" key="6">
    <source>
        <dbReference type="EMBL" id="MBP2024873.1"/>
    </source>
</evidence>
<keyword evidence="4" id="KW-0961">Cell wall biogenesis/degradation</keyword>
<evidence type="ECO:0000256" key="1">
    <source>
        <dbReference type="ARBA" id="ARBA00001561"/>
    </source>
</evidence>
<dbReference type="SMART" id="SM00644">
    <property type="entry name" value="Ami_2"/>
    <property type="match status" value="1"/>
</dbReference>
<accession>A0ABS4KAT5</accession>
<name>A0ABS4KAT5_9FIRM</name>
<evidence type="ECO:0000256" key="2">
    <source>
        <dbReference type="ARBA" id="ARBA00011901"/>
    </source>
</evidence>
<dbReference type="CDD" id="cd06583">
    <property type="entry name" value="PGRP"/>
    <property type="match status" value="1"/>
</dbReference>
<reference evidence="6 7" key="1">
    <citation type="submission" date="2021-03" db="EMBL/GenBank/DDBJ databases">
        <title>Genomic Encyclopedia of Type Strains, Phase IV (KMG-IV): sequencing the most valuable type-strain genomes for metagenomic binning, comparative biology and taxonomic classification.</title>
        <authorList>
            <person name="Goeker M."/>
        </authorList>
    </citation>
    <scope>NUCLEOTIDE SEQUENCE [LARGE SCALE GENOMIC DNA]</scope>
    <source>
        <strain evidence="6 7">DSM 27563</strain>
    </source>
</reference>
<evidence type="ECO:0000313" key="7">
    <source>
        <dbReference type="Proteomes" id="UP001519306"/>
    </source>
</evidence>
<evidence type="ECO:0000259" key="5">
    <source>
        <dbReference type="SMART" id="SM00644"/>
    </source>
</evidence>
<keyword evidence="3 6" id="KW-0378">Hydrolase</keyword>
<sequence length="157" mass="18261">MLINKCPIKFNYSSRYNTLPRFIIIHDTGNTSKGANALAHFKYFNSANRNASAHFFVDDSEIIETVEVNLASWHCGDGRGRYGITNRNSIGIEMCVNSDSDFEKTKENTLKLIRFLMEFYKIPWENVARHYDASRKICPRSMSSNNWSSWWSFKELI</sequence>
<dbReference type="PANTHER" id="PTHR30417:SF1">
    <property type="entry name" value="N-ACETYLMURAMOYL-L-ALANINE AMIDASE AMID"/>
    <property type="match status" value="1"/>
</dbReference>
<evidence type="ECO:0000256" key="4">
    <source>
        <dbReference type="ARBA" id="ARBA00023316"/>
    </source>
</evidence>
<gene>
    <name evidence="6" type="ORF">J2Z71_000396</name>
</gene>
<keyword evidence="7" id="KW-1185">Reference proteome</keyword>
<dbReference type="EMBL" id="JAGGLJ010000003">
    <property type="protein sequence ID" value="MBP2024873.1"/>
    <property type="molecule type" value="Genomic_DNA"/>
</dbReference>
<dbReference type="Proteomes" id="UP001519306">
    <property type="component" value="Unassembled WGS sequence"/>
</dbReference>
<feature type="domain" description="N-acetylmuramoyl-L-alanine amidase" evidence="5">
    <location>
        <begin position="11"/>
        <end position="149"/>
    </location>
</feature>
<evidence type="ECO:0000256" key="3">
    <source>
        <dbReference type="ARBA" id="ARBA00022801"/>
    </source>
</evidence>
<comment type="caution">
    <text evidence="6">The sequence shown here is derived from an EMBL/GenBank/DDBJ whole genome shotgun (WGS) entry which is preliminary data.</text>
</comment>
<dbReference type="PANTHER" id="PTHR30417">
    <property type="entry name" value="N-ACETYLMURAMOYL-L-ALANINE AMIDASE AMID"/>
    <property type="match status" value="1"/>
</dbReference>
<protein>
    <recommendedName>
        <fullName evidence="2">N-acetylmuramoyl-L-alanine amidase</fullName>
        <ecNumber evidence="2">3.5.1.28</ecNumber>
    </recommendedName>
</protein>
<proteinExistence type="predicted"/>
<dbReference type="InterPro" id="IPR051206">
    <property type="entry name" value="NAMLAA_amidase_2"/>
</dbReference>
<dbReference type="InterPro" id="IPR002502">
    <property type="entry name" value="Amidase_domain"/>
</dbReference>
<dbReference type="SUPFAM" id="SSF55846">
    <property type="entry name" value="N-acetylmuramoyl-L-alanine amidase-like"/>
    <property type="match status" value="1"/>
</dbReference>
<dbReference type="RefSeq" id="WP_210060180.1">
    <property type="nucleotide sequence ID" value="NZ_JAGGLJ010000003.1"/>
</dbReference>